<evidence type="ECO:0000313" key="2">
    <source>
        <dbReference type="Proteomes" id="UP001164250"/>
    </source>
</evidence>
<gene>
    <name evidence="1" type="ORF">Patl1_14340</name>
</gene>
<name>A0ACC1AVV4_9ROSI</name>
<comment type="caution">
    <text evidence="1">The sequence shown here is derived from an EMBL/GenBank/DDBJ whole genome shotgun (WGS) entry which is preliminary data.</text>
</comment>
<protein>
    <submittedName>
        <fullName evidence="1">Uncharacterized protein</fullName>
    </submittedName>
</protein>
<organism evidence="1 2">
    <name type="scientific">Pistacia atlantica</name>
    <dbReference type="NCBI Taxonomy" id="434234"/>
    <lineage>
        <taxon>Eukaryota</taxon>
        <taxon>Viridiplantae</taxon>
        <taxon>Streptophyta</taxon>
        <taxon>Embryophyta</taxon>
        <taxon>Tracheophyta</taxon>
        <taxon>Spermatophyta</taxon>
        <taxon>Magnoliopsida</taxon>
        <taxon>eudicotyledons</taxon>
        <taxon>Gunneridae</taxon>
        <taxon>Pentapetalae</taxon>
        <taxon>rosids</taxon>
        <taxon>malvids</taxon>
        <taxon>Sapindales</taxon>
        <taxon>Anacardiaceae</taxon>
        <taxon>Pistacia</taxon>
    </lineage>
</organism>
<sequence>MAEAKRSQKHIAVLTFPFTSHVPPLLSLIRKLSAAAPDVKFSFFSTAQVNASYFSNDDEFDKIKPFNVDSGLPESYVRKGEGLPKEEVGFFLKATPGNFQKAIQTAVAETGLEISCLITEAFLWFAAGMAKEMQIPWIPFWISGPQSLLVHFETDNLRQKLGINGAISSTSRLLGIGDGPEDRTLEILPGFSKIRAKDIPDGIISGAIDSPFAIMMQKMAQMLPHATAVATNSFEEFDPIVVNALKSRLPNFLNVGPFILTSPPPQNSDPHGCLEWLSGHEKSSVAYIGFEWGIGLEVEGGKFSKDGTMKALRAILCTEQGKIMREKIGVLKQLGVKAVGSEGSSTANFKALVEIITSKN</sequence>
<proteinExistence type="predicted"/>
<dbReference type="Proteomes" id="UP001164250">
    <property type="component" value="Chromosome 8"/>
</dbReference>
<evidence type="ECO:0000313" key="1">
    <source>
        <dbReference type="EMBL" id="KAJ0090821.1"/>
    </source>
</evidence>
<keyword evidence="2" id="KW-1185">Reference proteome</keyword>
<accession>A0ACC1AVV4</accession>
<dbReference type="EMBL" id="CM047904">
    <property type="protein sequence ID" value="KAJ0090821.1"/>
    <property type="molecule type" value="Genomic_DNA"/>
</dbReference>
<reference evidence="2" key="1">
    <citation type="journal article" date="2023" name="G3 (Bethesda)">
        <title>Genome assembly and association tests identify interacting loci associated with vigor, precocity, and sex in interspecific pistachio rootstocks.</title>
        <authorList>
            <person name="Palmer W."/>
            <person name="Jacygrad E."/>
            <person name="Sagayaradj S."/>
            <person name="Cavanaugh K."/>
            <person name="Han R."/>
            <person name="Bertier L."/>
            <person name="Beede B."/>
            <person name="Kafkas S."/>
            <person name="Golino D."/>
            <person name="Preece J."/>
            <person name="Michelmore R."/>
        </authorList>
    </citation>
    <scope>NUCLEOTIDE SEQUENCE [LARGE SCALE GENOMIC DNA]</scope>
</reference>